<protein>
    <submittedName>
        <fullName evidence="2">Uncharacterized protein</fullName>
    </submittedName>
</protein>
<reference evidence="2" key="1">
    <citation type="journal article" date="2022" name="Int. J. Mol. Sci.">
        <title>Draft Genome of Tanacetum Coccineum: Genomic Comparison of Closely Related Tanacetum-Family Plants.</title>
        <authorList>
            <person name="Yamashiro T."/>
            <person name="Shiraishi A."/>
            <person name="Nakayama K."/>
            <person name="Satake H."/>
        </authorList>
    </citation>
    <scope>NUCLEOTIDE SEQUENCE</scope>
</reference>
<feature type="region of interest" description="Disordered" evidence="1">
    <location>
        <begin position="269"/>
        <end position="481"/>
    </location>
</feature>
<accession>A0ABQ5I493</accession>
<dbReference type="EMBL" id="BQNB010020343">
    <property type="protein sequence ID" value="GJT94951.1"/>
    <property type="molecule type" value="Genomic_DNA"/>
</dbReference>
<feature type="compositionally biased region" description="Basic and acidic residues" evidence="1">
    <location>
        <begin position="324"/>
        <end position="344"/>
    </location>
</feature>
<feature type="compositionally biased region" description="Acidic residues" evidence="1">
    <location>
        <begin position="355"/>
        <end position="374"/>
    </location>
</feature>
<evidence type="ECO:0000313" key="3">
    <source>
        <dbReference type="Proteomes" id="UP001151760"/>
    </source>
</evidence>
<feature type="compositionally biased region" description="Basic and acidic residues" evidence="1">
    <location>
        <begin position="436"/>
        <end position="458"/>
    </location>
</feature>
<proteinExistence type="predicted"/>
<name>A0ABQ5I493_9ASTR</name>
<evidence type="ECO:0000256" key="1">
    <source>
        <dbReference type="SAM" id="MobiDB-lite"/>
    </source>
</evidence>
<comment type="caution">
    <text evidence="2">The sequence shown here is derived from an EMBL/GenBank/DDBJ whole genome shotgun (WGS) entry which is preliminary data.</text>
</comment>
<keyword evidence="3" id="KW-1185">Reference proteome</keyword>
<feature type="compositionally biased region" description="Basic and acidic residues" evidence="1">
    <location>
        <begin position="278"/>
        <end position="294"/>
    </location>
</feature>
<organism evidence="2 3">
    <name type="scientific">Tanacetum coccineum</name>
    <dbReference type="NCBI Taxonomy" id="301880"/>
    <lineage>
        <taxon>Eukaryota</taxon>
        <taxon>Viridiplantae</taxon>
        <taxon>Streptophyta</taxon>
        <taxon>Embryophyta</taxon>
        <taxon>Tracheophyta</taxon>
        <taxon>Spermatophyta</taxon>
        <taxon>Magnoliopsida</taxon>
        <taxon>eudicotyledons</taxon>
        <taxon>Gunneridae</taxon>
        <taxon>Pentapetalae</taxon>
        <taxon>asterids</taxon>
        <taxon>campanulids</taxon>
        <taxon>Asterales</taxon>
        <taxon>Asteraceae</taxon>
        <taxon>Asteroideae</taxon>
        <taxon>Anthemideae</taxon>
        <taxon>Anthemidinae</taxon>
        <taxon>Tanacetum</taxon>
    </lineage>
</organism>
<gene>
    <name evidence="2" type="ORF">Tco_1090469</name>
</gene>
<evidence type="ECO:0000313" key="2">
    <source>
        <dbReference type="EMBL" id="GJT94951.1"/>
    </source>
</evidence>
<reference evidence="2" key="2">
    <citation type="submission" date="2022-01" db="EMBL/GenBank/DDBJ databases">
        <authorList>
            <person name="Yamashiro T."/>
            <person name="Shiraishi A."/>
            <person name="Satake H."/>
            <person name="Nakayama K."/>
        </authorList>
    </citation>
    <scope>NUCLEOTIDE SEQUENCE</scope>
</reference>
<dbReference type="Proteomes" id="UP001151760">
    <property type="component" value="Unassembled WGS sequence"/>
</dbReference>
<feature type="compositionally biased region" description="Basic residues" evidence="1">
    <location>
        <begin position="295"/>
        <end position="304"/>
    </location>
</feature>
<feature type="compositionally biased region" description="Basic and acidic residues" evidence="1">
    <location>
        <begin position="375"/>
        <end position="384"/>
    </location>
</feature>
<feature type="region of interest" description="Disordered" evidence="1">
    <location>
        <begin position="740"/>
        <end position="761"/>
    </location>
</feature>
<feature type="compositionally biased region" description="Acidic residues" evidence="1">
    <location>
        <begin position="407"/>
        <end position="429"/>
    </location>
</feature>
<sequence length="761" mass="85929">MDITKAEQIALDDALVAPANRLKIGKCNLRLSSDVTSKDATLQVVYDVLKLTPFYKAFLVSADVPEIYMQEFWATASVHNRSIRFKMNNKKHIVNLEYFREMLQICPKIRNQKFDEPPFEQEILTFLTNLGHNGEIRKITDVNVNKLHQPWRSFAANVDYAFLLWDDFSYQVKNKNSKKGNAMYYPRFTKLIIKFFMSKDPSIPGRNKINWHYARDDPMFTTINVISRHEDTQLYGAILPQELTNEDIQNSESYQEYYAIASGEVPLKTKASVHKKKADSDKTPKKKPPTEPKAKRIATKRSRIQTHISKASGSGNGVDILSKVPDEQAQEKTCTDEGAGDKPEVPNVPKHHSDSEEESWTFSDRDDDDEDDDSNKEFEAHDDSEATESDNADDNLTHPKLSTFTTDDQEEENDEEDQAEIDKDEEELSDQLVRTPSDHQPSDESEKQKDDDMVKDGEEDKEGDETNVNLERGDVDMTNADTTKDMKDAHVTLTAATPIVQQQSSSVSDLVSKFINPSQDEGIESMFIQDTMGIPVTASETPSPITSTPQPPPELPDFASVFKFDQRVSALESYVSSLKNTNLFAEAVSSIPGIINAYLGSKVKETVDVAIQLKTDKIREEVQAKNQEFLNSLDSNMKKIIKEQVKAQTSKIMSKVEKYVTETLIAKVMVRSTNQPQTSYGVASSLSELELKKILMDKMEENKSIDKSVVQQNLYNALVEAYNSYKDLISSYDDAVIIQTTSDDKDKDEEPSAGSNRGTKR</sequence>